<dbReference type="Gene3D" id="1.20.5.110">
    <property type="match status" value="1"/>
</dbReference>
<dbReference type="PANTHER" id="PTHR12791">
    <property type="entry name" value="GOLGI SNARE BET1-RELATED"/>
    <property type="match status" value="1"/>
</dbReference>
<dbReference type="InterPro" id="IPR000727">
    <property type="entry name" value="T_SNARE_dom"/>
</dbReference>
<keyword evidence="2" id="KW-0813">Transport</keyword>
<evidence type="ECO:0000256" key="7">
    <source>
        <dbReference type="SAM" id="Phobius"/>
    </source>
</evidence>
<dbReference type="GO" id="GO:0012505">
    <property type="term" value="C:endomembrane system"/>
    <property type="evidence" value="ECO:0007669"/>
    <property type="project" value="UniProtKB-ARBA"/>
</dbReference>
<name>A0A7S1VE05_9STRA</name>
<feature type="transmembrane region" description="Helical" evidence="7">
    <location>
        <begin position="114"/>
        <end position="133"/>
    </location>
</feature>
<dbReference type="SMART" id="SM00397">
    <property type="entry name" value="t_SNARE"/>
    <property type="match status" value="1"/>
</dbReference>
<keyword evidence="3 7" id="KW-0812">Transmembrane</keyword>
<proteinExistence type="predicted"/>
<evidence type="ECO:0000256" key="3">
    <source>
        <dbReference type="ARBA" id="ARBA00022692"/>
    </source>
</evidence>
<accession>A0A7S1VE05</accession>
<gene>
    <name evidence="9" type="ORF">GOCE00092_LOCUS19683</name>
</gene>
<feature type="domain" description="T-SNARE coiled-coil homology" evidence="8">
    <location>
        <begin position="42"/>
        <end position="104"/>
    </location>
</feature>
<evidence type="ECO:0000259" key="8">
    <source>
        <dbReference type="PROSITE" id="PS50192"/>
    </source>
</evidence>
<keyword evidence="5 7" id="KW-0472">Membrane</keyword>
<evidence type="ECO:0000256" key="1">
    <source>
        <dbReference type="ARBA" id="ARBA00004167"/>
    </source>
</evidence>
<evidence type="ECO:0000256" key="6">
    <source>
        <dbReference type="SAM" id="MobiDB-lite"/>
    </source>
</evidence>
<organism evidence="9">
    <name type="scientific">Grammatophora oceanica</name>
    <dbReference type="NCBI Taxonomy" id="210454"/>
    <lineage>
        <taxon>Eukaryota</taxon>
        <taxon>Sar</taxon>
        <taxon>Stramenopiles</taxon>
        <taxon>Ochrophyta</taxon>
        <taxon>Bacillariophyta</taxon>
        <taxon>Fragilariophyceae</taxon>
        <taxon>Fragilariophycidae</taxon>
        <taxon>Rhabdonematales</taxon>
        <taxon>Grammatophoraceae</taxon>
        <taxon>Grammatophora</taxon>
    </lineage>
</organism>
<keyword evidence="4 7" id="KW-1133">Transmembrane helix</keyword>
<sequence length="134" mass="15287">MDVFGRSTNGYNPVKHHDDYSDDSSGGGDDDDFVQQHLRNQRTQLQKQDEGLEMLAQSAQRLGQMSMGIHEELDIQNQMLDDMEHDLGEATSNLDRVTKRTRELIRKSGGMKNFMIILTLIGIVVVLVFLLIYF</sequence>
<dbReference type="PROSITE" id="PS50192">
    <property type="entry name" value="T_SNARE"/>
    <property type="match status" value="1"/>
</dbReference>
<dbReference type="Pfam" id="PF05739">
    <property type="entry name" value="SNARE"/>
    <property type="match status" value="1"/>
</dbReference>
<dbReference type="GO" id="GO:0016020">
    <property type="term" value="C:membrane"/>
    <property type="evidence" value="ECO:0007669"/>
    <property type="project" value="UniProtKB-SubCell"/>
</dbReference>
<dbReference type="CDD" id="cd15841">
    <property type="entry name" value="SNARE_Qc"/>
    <property type="match status" value="1"/>
</dbReference>
<feature type="region of interest" description="Disordered" evidence="6">
    <location>
        <begin position="1"/>
        <end position="36"/>
    </location>
</feature>
<reference evidence="9" key="1">
    <citation type="submission" date="2021-01" db="EMBL/GenBank/DDBJ databases">
        <authorList>
            <person name="Corre E."/>
            <person name="Pelletier E."/>
            <person name="Niang G."/>
            <person name="Scheremetjew M."/>
            <person name="Finn R."/>
            <person name="Kale V."/>
            <person name="Holt S."/>
            <person name="Cochrane G."/>
            <person name="Meng A."/>
            <person name="Brown T."/>
            <person name="Cohen L."/>
        </authorList>
    </citation>
    <scope>NUCLEOTIDE SEQUENCE</scope>
    <source>
        <strain evidence="9">CCMP 410</strain>
    </source>
</reference>
<feature type="compositionally biased region" description="Polar residues" evidence="6">
    <location>
        <begin position="1"/>
        <end position="11"/>
    </location>
</feature>
<evidence type="ECO:0000256" key="4">
    <source>
        <dbReference type="ARBA" id="ARBA00022989"/>
    </source>
</evidence>
<evidence type="ECO:0000256" key="2">
    <source>
        <dbReference type="ARBA" id="ARBA00022448"/>
    </source>
</evidence>
<evidence type="ECO:0000313" key="9">
    <source>
        <dbReference type="EMBL" id="CAD9296858.1"/>
    </source>
</evidence>
<dbReference type="EMBL" id="HBGK01037951">
    <property type="protein sequence ID" value="CAD9296858.1"/>
    <property type="molecule type" value="Transcribed_RNA"/>
</dbReference>
<dbReference type="AlphaFoldDB" id="A0A7S1VE05"/>
<dbReference type="SUPFAM" id="SSF58038">
    <property type="entry name" value="SNARE fusion complex"/>
    <property type="match status" value="1"/>
</dbReference>
<dbReference type="GO" id="GO:0005737">
    <property type="term" value="C:cytoplasm"/>
    <property type="evidence" value="ECO:0007669"/>
    <property type="project" value="UniProtKB-ARBA"/>
</dbReference>
<protein>
    <recommendedName>
        <fullName evidence="8">t-SNARE coiled-coil homology domain-containing protein</fullName>
    </recommendedName>
</protein>
<evidence type="ECO:0000256" key="5">
    <source>
        <dbReference type="ARBA" id="ARBA00023136"/>
    </source>
</evidence>
<comment type="subcellular location">
    <subcellularLocation>
        <location evidence="1">Membrane</location>
        <topology evidence="1">Single-pass membrane protein</topology>
    </subcellularLocation>
</comment>